<comment type="subcellular location">
    <subcellularLocation>
        <location evidence="1 9 10">Cytoplasm</location>
    </subcellularLocation>
</comment>
<feature type="binding site" evidence="9">
    <location>
        <begin position="30"/>
        <end position="37"/>
    </location>
    <ligand>
        <name>ATP</name>
        <dbReference type="ChEBI" id="CHEBI:30616"/>
    </ligand>
</feature>
<evidence type="ECO:0000256" key="9">
    <source>
        <dbReference type="HAMAP-Rule" id="MF_00365"/>
    </source>
</evidence>
<keyword evidence="9 10" id="KW-0227">DNA damage</keyword>
<evidence type="ECO:0000256" key="6">
    <source>
        <dbReference type="ARBA" id="ARBA00022741"/>
    </source>
</evidence>
<dbReference type="STRING" id="1802617.A2886_00485"/>
<dbReference type="PANTHER" id="PTHR32182">
    <property type="entry name" value="DNA REPLICATION AND REPAIR PROTEIN RECF"/>
    <property type="match status" value="1"/>
</dbReference>
<evidence type="ECO:0000259" key="11">
    <source>
        <dbReference type="Pfam" id="PF02463"/>
    </source>
</evidence>
<dbReference type="SUPFAM" id="SSF52540">
    <property type="entry name" value="P-loop containing nucleoside triphosphate hydrolases"/>
    <property type="match status" value="1"/>
</dbReference>
<dbReference type="NCBIfam" id="TIGR00611">
    <property type="entry name" value="recf"/>
    <property type="match status" value="1"/>
</dbReference>
<dbReference type="GO" id="GO:0006260">
    <property type="term" value="P:DNA replication"/>
    <property type="evidence" value="ECO:0007669"/>
    <property type="project" value="UniProtKB-UniRule"/>
</dbReference>
<evidence type="ECO:0000313" key="13">
    <source>
        <dbReference type="Proteomes" id="UP000176608"/>
    </source>
</evidence>
<evidence type="ECO:0000256" key="4">
    <source>
        <dbReference type="ARBA" id="ARBA00022490"/>
    </source>
</evidence>
<dbReference type="HAMAP" id="MF_00365">
    <property type="entry name" value="RecF"/>
    <property type="match status" value="1"/>
</dbReference>
<dbReference type="AlphaFoldDB" id="A0A1F4US21"/>
<gene>
    <name evidence="9" type="primary">recF</name>
    <name evidence="12" type="ORF">A2886_00485</name>
</gene>
<organism evidence="12 13">
    <name type="scientific">candidate division WWE3 bacterium RIFCSPHIGHO2_01_FULL_42_13</name>
    <dbReference type="NCBI Taxonomy" id="1802617"/>
    <lineage>
        <taxon>Bacteria</taxon>
        <taxon>Katanobacteria</taxon>
    </lineage>
</organism>
<dbReference type="InterPro" id="IPR018078">
    <property type="entry name" value="DNA-binding_RecF_CS"/>
</dbReference>
<keyword evidence="7 9" id="KW-0067">ATP-binding</keyword>
<keyword evidence="9 10" id="KW-0234">DNA repair</keyword>
<evidence type="ECO:0000256" key="5">
    <source>
        <dbReference type="ARBA" id="ARBA00022705"/>
    </source>
</evidence>
<evidence type="ECO:0000256" key="3">
    <source>
        <dbReference type="ARBA" id="ARBA00020170"/>
    </source>
</evidence>
<dbReference type="Gene3D" id="3.40.50.300">
    <property type="entry name" value="P-loop containing nucleotide triphosphate hydrolases"/>
    <property type="match status" value="1"/>
</dbReference>
<proteinExistence type="inferred from homology"/>
<protein>
    <recommendedName>
        <fullName evidence="3 9">DNA replication and repair protein RecF</fullName>
    </recommendedName>
</protein>
<dbReference type="PROSITE" id="PS00618">
    <property type="entry name" value="RECF_2"/>
    <property type="match status" value="1"/>
</dbReference>
<keyword evidence="6 9" id="KW-0547">Nucleotide-binding</keyword>
<reference evidence="12 13" key="1">
    <citation type="journal article" date="2016" name="Nat. Commun.">
        <title>Thousands of microbial genomes shed light on interconnected biogeochemical processes in an aquifer system.</title>
        <authorList>
            <person name="Anantharaman K."/>
            <person name="Brown C.T."/>
            <person name="Hug L.A."/>
            <person name="Sharon I."/>
            <person name="Castelle C.J."/>
            <person name="Probst A.J."/>
            <person name="Thomas B.C."/>
            <person name="Singh A."/>
            <person name="Wilkins M.J."/>
            <person name="Karaoz U."/>
            <person name="Brodie E.L."/>
            <person name="Williams K.H."/>
            <person name="Hubbard S.S."/>
            <person name="Banfield J.F."/>
        </authorList>
    </citation>
    <scope>NUCLEOTIDE SEQUENCE [LARGE SCALE GENOMIC DNA]</scope>
</reference>
<dbReference type="GO" id="GO:0003697">
    <property type="term" value="F:single-stranded DNA binding"/>
    <property type="evidence" value="ECO:0007669"/>
    <property type="project" value="UniProtKB-UniRule"/>
</dbReference>
<accession>A0A1F4US21</accession>
<keyword evidence="9 10" id="KW-0742">SOS response</keyword>
<feature type="domain" description="RecF/RecN/SMC N-terminal" evidence="11">
    <location>
        <begin position="3"/>
        <end position="336"/>
    </location>
</feature>
<evidence type="ECO:0000256" key="7">
    <source>
        <dbReference type="ARBA" id="ARBA00022840"/>
    </source>
</evidence>
<evidence type="ECO:0000256" key="8">
    <source>
        <dbReference type="ARBA" id="ARBA00023125"/>
    </source>
</evidence>
<evidence type="ECO:0000256" key="10">
    <source>
        <dbReference type="RuleBase" id="RU000578"/>
    </source>
</evidence>
<dbReference type="PANTHER" id="PTHR32182:SF0">
    <property type="entry name" value="DNA REPLICATION AND REPAIR PROTEIN RECF"/>
    <property type="match status" value="1"/>
</dbReference>
<dbReference type="GO" id="GO:0005737">
    <property type="term" value="C:cytoplasm"/>
    <property type="evidence" value="ECO:0007669"/>
    <property type="project" value="UniProtKB-SubCell"/>
</dbReference>
<evidence type="ECO:0000256" key="1">
    <source>
        <dbReference type="ARBA" id="ARBA00004496"/>
    </source>
</evidence>
<dbReference type="GO" id="GO:0005524">
    <property type="term" value="F:ATP binding"/>
    <property type="evidence" value="ECO:0007669"/>
    <property type="project" value="UniProtKB-UniRule"/>
</dbReference>
<evidence type="ECO:0000313" key="12">
    <source>
        <dbReference type="EMBL" id="OGC47765.1"/>
    </source>
</evidence>
<dbReference type="GO" id="GO:0009432">
    <property type="term" value="P:SOS response"/>
    <property type="evidence" value="ECO:0007669"/>
    <property type="project" value="UniProtKB-UniRule"/>
</dbReference>
<dbReference type="InterPro" id="IPR003395">
    <property type="entry name" value="RecF/RecN/SMC_N"/>
</dbReference>
<comment type="caution">
    <text evidence="12">The sequence shown here is derived from an EMBL/GenBank/DDBJ whole genome shotgun (WGS) entry which is preliminary data.</text>
</comment>
<comment type="similarity">
    <text evidence="2 9 10">Belongs to the RecF family.</text>
</comment>
<name>A0A1F4US21_UNCKA</name>
<keyword evidence="8 9" id="KW-0238">DNA-binding</keyword>
<keyword evidence="4 9" id="KW-0963">Cytoplasm</keyword>
<dbReference type="GO" id="GO:0006302">
    <property type="term" value="P:double-strand break repair"/>
    <property type="evidence" value="ECO:0007669"/>
    <property type="project" value="TreeGrafter"/>
</dbReference>
<evidence type="ECO:0000256" key="2">
    <source>
        <dbReference type="ARBA" id="ARBA00008016"/>
    </source>
</evidence>
<dbReference type="EMBL" id="MEVA01000004">
    <property type="protein sequence ID" value="OGC47765.1"/>
    <property type="molecule type" value="Genomic_DNA"/>
</dbReference>
<dbReference type="Gene3D" id="1.20.1050.90">
    <property type="entry name" value="RecF/RecN/SMC, N-terminal domain"/>
    <property type="match status" value="1"/>
</dbReference>
<dbReference type="InterPro" id="IPR042174">
    <property type="entry name" value="RecF_2"/>
</dbReference>
<dbReference type="InterPro" id="IPR027417">
    <property type="entry name" value="P-loop_NTPase"/>
</dbReference>
<keyword evidence="5 9" id="KW-0235">DNA replication</keyword>
<dbReference type="InterPro" id="IPR001238">
    <property type="entry name" value="DNA-binding_RecF"/>
</dbReference>
<dbReference type="GO" id="GO:0000731">
    <property type="term" value="P:DNA synthesis involved in DNA repair"/>
    <property type="evidence" value="ECO:0007669"/>
    <property type="project" value="TreeGrafter"/>
</dbReference>
<comment type="function">
    <text evidence="9 10">The RecF protein is involved in DNA metabolism; it is required for DNA replication and normal SOS inducibility. RecF binds preferentially to single-stranded, linear DNA. It also seems to bind ATP.</text>
</comment>
<sequence>MKLSKLKLTNFRNHKNLELKFSENATLITGPNGSGKTNILEAIHLLATTNSLRTHYDREMISHDEKFARIEAEIKPNGGKKTLEMLITKSEQFQNMSSKKVKIDKVNKSLSDFAGTINTVLFTPHDIEMLTQPPSIRRKYLDLLFFQIDREYKRTHSQYIKAVRQRNKILEKIRDLGTGGDEIEYWTEKVLSMGSLLQAKRRVFFTFVQEEIHKHTEKLNADGGKYEIHYDISEINEERLKKYETAEIASAQTLVGPHRDDFIIKLNGFDLASFGSRGQKRTTLLALKLCEIDFINEHLDRRPILLLDDIFSELDHPHRKAVINIIDLQQTIITSAEDLDFNGSLERISL</sequence>
<dbReference type="Pfam" id="PF02463">
    <property type="entry name" value="SMC_N"/>
    <property type="match status" value="1"/>
</dbReference>
<dbReference type="Proteomes" id="UP000176608">
    <property type="component" value="Unassembled WGS sequence"/>
</dbReference>